<evidence type="ECO:0000256" key="4">
    <source>
        <dbReference type="ARBA" id="ARBA00022500"/>
    </source>
</evidence>
<dbReference type="CDD" id="cd11386">
    <property type="entry name" value="MCP_signal"/>
    <property type="match status" value="1"/>
</dbReference>
<evidence type="ECO:0000313" key="15">
    <source>
        <dbReference type="EMBL" id="MBB6105782.1"/>
    </source>
</evidence>
<evidence type="ECO:0000256" key="5">
    <source>
        <dbReference type="ARBA" id="ARBA00022519"/>
    </source>
</evidence>
<name>A0A7W9U2E2_9BURK</name>
<evidence type="ECO:0000256" key="3">
    <source>
        <dbReference type="ARBA" id="ARBA00022481"/>
    </source>
</evidence>
<dbReference type="GO" id="GO:0006935">
    <property type="term" value="P:chemotaxis"/>
    <property type="evidence" value="ECO:0007669"/>
    <property type="project" value="UniProtKB-KW"/>
</dbReference>
<dbReference type="Pfam" id="PF00015">
    <property type="entry name" value="MCPsignal"/>
    <property type="match status" value="1"/>
</dbReference>
<comment type="subcellular location">
    <subcellularLocation>
        <location evidence="1">Cell inner membrane</location>
        <topology evidence="1">Multi-pass membrane protein</topology>
    </subcellularLocation>
</comment>
<keyword evidence="2" id="KW-1003">Cell membrane</keyword>
<dbReference type="PANTHER" id="PTHR43531:SF14">
    <property type="entry name" value="METHYL-ACCEPTING CHEMOTAXIS PROTEIN I-RELATED"/>
    <property type="match status" value="1"/>
</dbReference>
<dbReference type="InterPro" id="IPR004090">
    <property type="entry name" value="Chemotax_Me-accpt_rcpt"/>
</dbReference>
<dbReference type="InterPro" id="IPR004089">
    <property type="entry name" value="MCPsignal_dom"/>
</dbReference>
<dbReference type="SUPFAM" id="SSF58104">
    <property type="entry name" value="Methyl-accepting chemotaxis protein (MCP) signaling domain"/>
    <property type="match status" value="1"/>
</dbReference>
<evidence type="ECO:0000256" key="9">
    <source>
        <dbReference type="ARBA" id="ARBA00023224"/>
    </source>
</evidence>
<evidence type="ECO:0000256" key="10">
    <source>
        <dbReference type="ARBA" id="ARBA00029447"/>
    </source>
</evidence>
<comment type="similarity">
    <text evidence="10">Belongs to the methyl-accepting chemotaxis (MCP) protein family.</text>
</comment>
<keyword evidence="9 11" id="KW-0807">Transducer</keyword>
<feature type="transmembrane region" description="Helical" evidence="12">
    <location>
        <begin position="12"/>
        <end position="31"/>
    </location>
</feature>
<keyword evidence="4" id="KW-0145">Chemotaxis</keyword>
<dbReference type="InterPro" id="IPR051310">
    <property type="entry name" value="MCP_chemotaxis"/>
</dbReference>
<evidence type="ECO:0000256" key="12">
    <source>
        <dbReference type="SAM" id="Phobius"/>
    </source>
</evidence>
<feature type="transmembrane region" description="Helical" evidence="12">
    <location>
        <begin position="188"/>
        <end position="211"/>
    </location>
</feature>
<dbReference type="PANTHER" id="PTHR43531">
    <property type="entry name" value="PROTEIN ICFG"/>
    <property type="match status" value="1"/>
</dbReference>
<keyword evidence="8 12" id="KW-0472">Membrane</keyword>
<evidence type="ECO:0000256" key="1">
    <source>
        <dbReference type="ARBA" id="ARBA00004429"/>
    </source>
</evidence>
<dbReference type="SMART" id="SM00283">
    <property type="entry name" value="MA"/>
    <property type="match status" value="1"/>
</dbReference>
<evidence type="ECO:0000256" key="11">
    <source>
        <dbReference type="PROSITE-ProRule" id="PRU00284"/>
    </source>
</evidence>
<gene>
    <name evidence="15" type="ORF">F4827_005652</name>
</gene>
<dbReference type="InterPro" id="IPR003660">
    <property type="entry name" value="HAMP_dom"/>
</dbReference>
<evidence type="ECO:0000256" key="7">
    <source>
        <dbReference type="ARBA" id="ARBA00022989"/>
    </source>
</evidence>
<dbReference type="FunFam" id="1.10.287.950:FF:000001">
    <property type="entry name" value="Methyl-accepting chemotaxis sensory transducer"/>
    <property type="match status" value="1"/>
</dbReference>
<feature type="domain" description="HAMP" evidence="14">
    <location>
        <begin position="212"/>
        <end position="264"/>
    </location>
</feature>
<keyword evidence="16" id="KW-1185">Reference proteome</keyword>
<evidence type="ECO:0000313" key="16">
    <source>
        <dbReference type="Proteomes" id="UP000571554"/>
    </source>
</evidence>
<keyword evidence="5" id="KW-0997">Cell inner membrane</keyword>
<dbReference type="GO" id="GO:0007165">
    <property type="term" value="P:signal transduction"/>
    <property type="evidence" value="ECO:0007669"/>
    <property type="project" value="UniProtKB-KW"/>
</dbReference>
<protein>
    <submittedName>
        <fullName evidence="15">Methyl-accepting chemotaxis protein</fullName>
    </submittedName>
</protein>
<dbReference type="RefSeq" id="WP_183730085.1">
    <property type="nucleotide sequence ID" value="NZ_JACHBW010000019.1"/>
</dbReference>
<dbReference type="AlphaFoldDB" id="A0A7W9U2E2"/>
<keyword evidence="7 12" id="KW-1133">Transmembrane helix</keyword>
<dbReference type="PROSITE" id="PS50111">
    <property type="entry name" value="CHEMOTAXIS_TRANSDUC_2"/>
    <property type="match status" value="1"/>
</dbReference>
<dbReference type="GO" id="GO:0005886">
    <property type="term" value="C:plasma membrane"/>
    <property type="evidence" value="ECO:0007669"/>
    <property type="project" value="UniProtKB-SubCell"/>
</dbReference>
<dbReference type="InterPro" id="IPR003122">
    <property type="entry name" value="Tar_rcpt_lig-bd"/>
</dbReference>
<evidence type="ECO:0000256" key="2">
    <source>
        <dbReference type="ARBA" id="ARBA00022475"/>
    </source>
</evidence>
<evidence type="ECO:0000256" key="6">
    <source>
        <dbReference type="ARBA" id="ARBA00022692"/>
    </source>
</evidence>
<keyword evidence="6 12" id="KW-0812">Transmembrane</keyword>
<dbReference type="Gene3D" id="1.10.287.950">
    <property type="entry name" value="Methyl-accepting chemotaxis protein"/>
    <property type="match status" value="1"/>
</dbReference>
<accession>A0A7W9U2E2</accession>
<dbReference type="PRINTS" id="PR00260">
    <property type="entry name" value="CHEMTRNSDUCR"/>
</dbReference>
<dbReference type="Proteomes" id="UP000571554">
    <property type="component" value="Unassembled WGS sequence"/>
</dbReference>
<feature type="domain" description="Methyl-accepting transducer" evidence="13">
    <location>
        <begin position="269"/>
        <end position="498"/>
    </location>
</feature>
<evidence type="ECO:0000259" key="13">
    <source>
        <dbReference type="PROSITE" id="PS50111"/>
    </source>
</evidence>
<comment type="caution">
    <text evidence="15">The sequence shown here is derived from an EMBL/GenBank/DDBJ whole genome shotgun (WGS) entry which is preliminary data.</text>
</comment>
<reference evidence="15 16" key="1">
    <citation type="submission" date="2020-08" db="EMBL/GenBank/DDBJ databases">
        <title>Above-ground endophytic microbial communities from plants in different locations in the United States.</title>
        <authorList>
            <person name="Frank C."/>
        </authorList>
    </citation>
    <scope>NUCLEOTIDE SEQUENCE [LARGE SCALE GENOMIC DNA]</scope>
    <source>
        <strain evidence="15 16">WP4_2_2</strain>
    </source>
</reference>
<dbReference type="GO" id="GO:0004888">
    <property type="term" value="F:transmembrane signaling receptor activity"/>
    <property type="evidence" value="ECO:0007669"/>
    <property type="project" value="InterPro"/>
</dbReference>
<dbReference type="EMBL" id="JACHBW010000019">
    <property type="protein sequence ID" value="MBB6105782.1"/>
    <property type="molecule type" value="Genomic_DNA"/>
</dbReference>
<organism evidence="15 16">
    <name type="scientific">Paraburkholderia bannensis</name>
    <dbReference type="NCBI Taxonomy" id="765414"/>
    <lineage>
        <taxon>Bacteria</taxon>
        <taxon>Pseudomonadati</taxon>
        <taxon>Pseudomonadota</taxon>
        <taxon>Betaproteobacteria</taxon>
        <taxon>Burkholderiales</taxon>
        <taxon>Burkholderiaceae</taxon>
        <taxon>Paraburkholderia</taxon>
    </lineage>
</organism>
<evidence type="ECO:0000256" key="8">
    <source>
        <dbReference type="ARBA" id="ARBA00023136"/>
    </source>
</evidence>
<keyword evidence="3" id="KW-0488">Methylation</keyword>
<evidence type="ECO:0000259" key="14">
    <source>
        <dbReference type="PROSITE" id="PS50885"/>
    </source>
</evidence>
<proteinExistence type="inferred from homology"/>
<dbReference type="PROSITE" id="PS50885">
    <property type="entry name" value="HAMP"/>
    <property type="match status" value="1"/>
</dbReference>
<dbReference type="Pfam" id="PF00672">
    <property type="entry name" value="HAMP"/>
    <property type="match status" value="1"/>
</dbReference>
<dbReference type="Pfam" id="PF02203">
    <property type="entry name" value="TarH"/>
    <property type="match status" value="1"/>
</dbReference>
<sequence>MNGLLQTVRFKIIAAMAICVVIIALIGAYSASTISGLNQTVLDEYSGTVVPIRDLGEVRASAIDSRLQLSRIALGRDAQKTRAAAQLADQDLAQLAKAWADYYPARVTDPSERAIADKIDAAMGPFRDSATQSLQRFNAGDFDGGQQLEIEHAALAQNLVDLVNQDIAVNDDEARAFSADSERHAHTALIVAIALVLAGLAVAFAASVFLLRVIMRPLNGAITVANTIAGGCLESEIDANVGGEFGELLGALKRMDGQLAGIVRGIQHTTESVALAAREIAAGNLDLSARTEEQAASLEETAASMTEITETVKQNADNARAANGLAGDANDLASGGDAAVREMVGTIQQISGSSHKISEITGVIEGIAFQTNILALNAAVEAARAGEQGRGFAVVASEVRSLAQRSATAAREIKELISSSVSMIEGGAHQAGRVSDAMGQVREAIKRVSDIVSEISSASEEQSKGIEQVSSAVTQMDEVTQQNAALVEQAAAAAQSLEQQADTLKRAVGVFSFAQAARHAFAAHAQHGHAARQAQPSFG</sequence>